<dbReference type="Proteomes" id="UP000248783">
    <property type="component" value="Unassembled WGS sequence"/>
</dbReference>
<evidence type="ECO:0000256" key="2">
    <source>
        <dbReference type="SAM" id="Phobius"/>
    </source>
</evidence>
<evidence type="ECO:0000256" key="1">
    <source>
        <dbReference type="SAM" id="MobiDB-lite"/>
    </source>
</evidence>
<feature type="compositionally biased region" description="Polar residues" evidence="1">
    <location>
        <begin position="326"/>
        <end position="341"/>
    </location>
</feature>
<keyword evidence="2" id="KW-1133">Transmembrane helix</keyword>
<feature type="transmembrane region" description="Helical" evidence="2">
    <location>
        <begin position="155"/>
        <end position="176"/>
    </location>
</feature>
<dbReference type="EMBL" id="QKWH01000002">
    <property type="protein sequence ID" value="PZR54203.1"/>
    <property type="molecule type" value="Genomic_DNA"/>
</dbReference>
<dbReference type="AlphaFoldDB" id="A0A2W5WUA6"/>
<evidence type="ECO:0000313" key="4">
    <source>
        <dbReference type="Proteomes" id="UP000248783"/>
    </source>
</evidence>
<gene>
    <name evidence="3" type="ORF">DNL40_04560</name>
</gene>
<sequence>METPAAGLAALALFVLVLGFWVPQRVQHRQQLLDSRAEDRFSGGLRVLAVAADAGFRVPEAPALGRGPVMLLDVADGGPGAARPSSGLPQLPAGSGSGRGESSMVEPKAAEGRTPRLTVLELRAQRARRRLTLTLALLVASAAVWALAATTSLPWFAGLVPTALLVAVLVLGRVAAVQARKADARWEAERRAAQRRALEARALAAGGPRAPRNHVRVTGRAVHGSTALTQMIPRARVVDGKAEAPGSAPASRPTPRVQGTAEAARTEQPAEAPSSGTAEAQPAEPPAERATSTAPEPGAAWEPRPVPLPTYVTKPEAPRPEPKPISGTTPAVSTGWSTSPWQRVEDKGEDVAEATTSWSLGATQDAALGQTATPAPHRAATSLGEQGVAEAVIEALSADSEPYEPRVKTETLGLPLDQILARRRAAG</sequence>
<accession>A0A2W5WUA6</accession>
<feature type="transmembrane region" description="Helical" evidence="2">
    <location>
        <begin position="131"/>
        <end position="149"/>
    </location>
</feature>
<keyword evidence="4" id="KW-1185">Reference proteome</keyword>
<organism evidence="3 4">
    <name type="scientific">Xylanimonas oleitrophica</name>
    <dbReference type="NCBI Taxonomy" id="2607479"/>
    <lineage>
        <taxon>Bacteria</taxon>
        <taxon>Bacillati</taxon>
        <taxon>Actinomycetota</taxon>
        <taxon>Actinomycetes</taxon>
        <taxon>Micrococcales</taxon>
        <taxon>Promicromonosporaceae</taxon>
        <taxon>Xylanimonas</taxon>
    </lineage>
</organism>
<evidence type="ECO:0000313" key="3">
    <source>
        <dbReference type="EMBL" id="PZR54203.1"/>
    </source>
</evidence>
<keyword evidence="2" id="KW-0472">Membrane</keyword>
<name>A0A2W5WUA6_9MICO</name>
<feature type="region of interest" description="Disordered" evidence="1">
    <location>
        <begin position="240"/>
        <end position="384"/>
    </location>
</feature>
<comment type="caution">
    <text evidence="3">The sequence shown here is derived from an EMBL/GenBank/DDBJ whole genome shotgun (WGS) entry which is preliminary data.</text>
</comment>
<dbReference type="RefSeq" id="WP_111250060.1">
    <property type="nucleotide sequence ID" value="NZ_QKWH01000002.1"/>
</dbReference>
<feature type="transmembrane region" description="Helical" evidence="2">
    <location>
        <begin position="6"/>
        <end position="23"/>
    </location>
</feature>
<keyword evidence="2" id="KW-0812">Transmembrane</keyword>
<proteinExistence type="predicted"/>
<feature type="region of interest" description="Disordered" evidence="1">
    <location>
        <begin position="80"/>
        <end position="111"/>
    </location>
</feature>
<reference evidence="3 4" key="1">
    <citation type="submission" date="2018-06" db="EMBL/GenBank/DDBJ databases">
        <title>Whole genome sequencing of a novel hydrocarbon degrading bacterial strain, PW21 isolated from oil contaminated produced water sample.</title>
        <authorList>
            <person name="Nagkirti P."/>
            <person name="Shaikh A."/>
            <person name="Gowdaman V."/>
            <person name="Engineer A.E."/>
            <person name="Dagar S."/>
            <person name="Dhakephalkar P.K."/>
        </authorList>
    </citation>
    <scope>NUCLEOTIDE SEQUENCE [LARGE SCALE GENOMIC DNA]</scope>
    <source>
        <strain evidence="3 4">PW21</strain>
    </source>
</reference>
<protein>
    <submittedName>
        <fullName evidence="3">Uncharacterized protein</fullName>
    </submittedName>
</protein>